<gene>
    <name evidence="1" type="ORF">C9J27_02845</name>
</gene>
<dbReference type="EMBL" id="PYNF01000002">
    <property type="protein sequence ID" value="PSV00979.1"/>
    <property type="molecule type" value="Genomic_DNA"/>
</dbReference>
<comment type="caution">
    <text evidence="1">The sequence shown here is derived from an EMBL/GenBank/DDBJ whole genome shotgun (WGS) entry which is preliminary data.</text>
</comment>
<protein>
    <submittedName>
        <fullName evidence="1">Uncharacterized protein</fullName>
    </submittedName>
</protein>
<evidence type="ECO:0000313" key="1">
    <source>
        <dbReference type="EMBL" id="PSV00979.1"/>
    </source>
</evidence>
<reference evidence="1 2" key="1">
    <citation type="submission" date="2018-01" db="EMBL/GenBank/DDBJ databases">
        <title>Whole genome sequencing of Histamine producing bacteria.</title>
        <authorList>
            <person name="Butler K."/>
        </authorList>
    </citation>
    <scope>NUCLEOTIDE SEQUENCE [LARGE SCALE GENOMIC DNA]</scope>
    <source>
        <strain evidence="1 2">FS-7.2</strain>
    </source>
</reference>
<organism evidence="1 2">
    <name type="scientific">Photobacterium kishitanii</name>
    <dbReference type="NCBI Taxonomy" id="318456"/>
    <lineage>
        <taxon>Bacteria</taxon>
        <taxon>Pseudomonadati</taxon>
        <taxon>Pseudomonadota</taxon>
        <taxon>Gammaproteobacteria</taxon>
        <taxon>Vibrionales</taxon>
        <taxon>Vibrionaceae</taxon>
        <taxon>Photobacterium</taxon>
    </lineage>
</organism>
<accession>A0A2T3KMF3</accession>
<dbReference type="AlphaFoldDB" id="A0A2T3KMF3"/>
<proteinExistence type="predicted"/>
<dbReference type="Proteomes" id="UP000241426">
    <property type="component" value="Unassembled WGS sequence"/>
</dbReference>
<evidence type="ECO:0000313" key="2">
    <source>
        <dbReference type="Proteomes" id="UP000241426"/>
    </source>
</evidence>
<sequence>MNDKIPVQACVRSGVCCKKAPCGYGIWNKTQDACEYLLSDDRGIHSCGKYEEISKDESAKFSPAFGYGCCMPLWNQEREDIIERDYGGKIPTVLIDNFYI</sequence>
<name>A0A2T3KMF3_9GAMM</name>